<organism evidence="1 2">
    <name type="scientific">Racocetra persica</name>
    <dbReference type="NCBI Taxonomy" id="160502"/>
    <lineage>
        <taxon>Eukaryota</taxon>
        <taxon>Fungi</taxon>
        <taxon>Fungi incertae sedis</taxon>
        <taxon>Mucoromycota</taxon>
        <taxon>Glomeromycotina</taxon>
        <taxon>Glomeromycetes</taxon>
        <taxon>Diversisporales</taxon>
        <taxon>Gigasporaceae</taxon>
        <taxon>Racocetra</taxon>
    </lineage>
</organism>
<accession>A0ACA9RHT5</accession>
<gene>
    <name evidence="1" type="ORF">RPERSI_LOCUS19600</name>
</gene>
<dbReference type="Proteomes" id="UP000789920">
    <property type="component" value="Unassembled WGS sequence"/>
</dbReference>
<sequence length="40" mass="4411">MGYDLGNSNNIVLGDNYKQLSLCSLMLADSFLLAQYKLAI</sequence>
<protein>
    <submittedName>
        <fullName evidence="1">15653_t:CDS:1</fullName>
    </submittedName>
</protein>
<evidence type="ECO:0000313" key="2">
    <source>
        <dbReference type="Proteomes" id="UP000789920"/>
    </source>
</evidence>
<dbReference type="EMBL" id="CAJVQC010053970">
    <property type="protein sequence ID" value="CAG8793618.1"/>
    <property type="molecule type" value="Genomic_DNA"/>
</dbReference>
<evidence type="ECO:0000313" key="1">
    <source>
        <dbReference type="EMBL" id="CAG8793618.1"/>
    </source>
</evidence>
<comment type="caution">
    <text evidence="1">The sequence shown here is derived from an EMBL/GenBank/DDBJ whole genome shotgun (WGS) entry which is preliminary data.</text>
</comment>
<reference evidence="1" key="1">
    <citation type="submission" date="2021-06" db="EMBL/GenBank/DDBJ databases">
        <authorList>
            <person name="Kallberg Y."/>
            <person name="Tangrot J."/>
            <person name="Rosling A."/>
        </authorList>
    </citation>
    <scope>NUCLEOTIDE SEQUENCE</scope>
    <source>
        <strain evidence="1">MA461A</strain>
    </source>
</reference>
<feature type="non-terminal residue" evidence="1">
    <location>
        <position position="40"/>
    </location>
</feature>
<name>A0ACA9RHT5_9GLOM</name>
<proteinExistence type="predicted"/>
<keyword evidence="2" id="KW-1185">Reference proteome</keyword>